<feature type="domain" description="DUF5979" evidence="8">
    <location>
        <begin position="1254"/>
        <end position="1354"/>
    </location>
</feature>
<evidence type="ECO:0000256" key="1">
    <source>
        <dbReference type="ARBA" id="ARBA00004613"/>
    </source>
</evidence>
<feature type="region of interest" description="Disordered" evidence="4">
    <location>
        <begin position="41"/>
        <end position="60"/>
    </location>
</feature>
<dbReference type="GO" id="GO:0005576">
    <property type="term" value="C:extracellular region"/>
    <property type="evidence" value="ECO:0007669"/>
    <property type="project" value="UniProtKB-SubCell"/>
</dbReference>
<sequence length="1765" mass="185240">MSVNGARVWKRRSGGGVAAALALVLAVTLSPVGTAWANEETPAAETDVVTEQPGGETGATAGEKLAAEGEGSGETPSESGPADDVTNDPHAGHDAVGPHADYPNDPHDSYADCVEKSDAFGHGLCAFLEQTDGTPDWDHLDDANDNGVVRTNDLITYTVSVWSKGGHANGWFTLELPRGVVLESIPGNCLADSTLTPTAAQIGEPAVPLTGTSWQDLPAQTLVCNVGPQGDSVNKYDVTVKVRPEVPAGTELEATAHVQCSTGGDHFTNPVEADVVAEPRYDISKNSFNPLPDDGSDLNNGPINFDNARVFPCSFDASMTCTNIMYSLWISTPKGGKGVSPATELSFVEDLSPESFYGDPDITSHPNWSDDFRPRLKITNGTTGGRAINGVNTRSYPSTREKGVRFSGTPQLTPGPTEDPGDGRYEVRITDADLSAWTVPTTNDWGQPIPNTGGGVVNLDAIVEIPREALFALGTPNGDGSSTLRTVNSYTDFEVTDIAGQPNAADADTPRNNTRTADLRAARGQGDRGFGKSFVGIPNVTQNGTDINLSPDRPWQKPYVIGEGQLVGSRLQINRTRAAEADRPGMTALACDYWDPAQFTIEPGSYGPMTSPSNGEPVWNMTRNTGTTELRRVQYGVHDFTPDPALPGGVTSPMPSNCEDSRIIWYDSLDAVPTGRQAVGAVRVLVTLTPDAQGNAYANIGIALRSTTTQRPDNTVMPNYAGYRFDYHTVDDEPTWEEGLAMPSKGNGRQPINGDPGDYRADNHTGTFGDRVVSGALYSFIEKEVKNRTGEWRSSVQSFAGGQTADFRLIPRLYSVAPTARSERAVVEDCIPAGFTIESSNRSYSLVRPSTATLTCSADATYVSWDLGAHDVTTSGLTLPAIEYTVSISRFAATGLHRNTARVLAQGDPASSNPAAFPRVTDTLDVQIDASRGVFLEKSTLPDSLVTSANRPGQATNQLTSWEVRLGNLGFTGPGNVDIIDTLPTASGSEGNEFHGTMRFAGVSLTDPGTGDPSGARSTFYYTTAASFDENPEHASNWENGDVTAMWQPIPAAGLAPEVAAQVTGIRLMRTGSFDNGEQLAFRLDMTGVGNRAGDTYRNTTRAVAHQGLENLVMSSRANSEVVSSTIGDIVWWDLNRNGVQDDYAGQPEPGAAGVTVRLTGTDDLGNTISLETATNADGKYDFGALRPSSGAGYVVTFVAPNGATFTQKHAAAATPGTDSDATPATGASDAVVLAADSSNLDIDAGLLANGSLVIDKQFRGVGVQPFAGGDSLTFDVVCTFEGAPVYDDEVTLEVPAGASAVQSQPIAGLPAFAECTITETGAGKADEAAAPVTVTIPRGGQTQQVTASLTNYYSAGTIRITKLLEGGETAVEAAAERSFEILVTCQVERDGDRVDVHSQRVTFTGAGSKLLEDANGDPVRLPLGATCFAEETENGGASGVEIDHDSFDTGVEVVSGNPDRLQELAITALNTFELPEGSLLINKLLEGEGVKPFAGGDSLVFDVACTLDGETVFEQEVTLEAAAGATAVLSGTLGPIPASASCTITEIGHGDADGPAAPVTVEIPWNATAWTSGEATASLTNYYSVGTVALTKELAGEQQAISAVADTVFEIRVTCQVEETGPEGVVRSTLYSGPVKIRGGQTKLLVDDADEPRYLPLDARCFGVETDDGGAVKKSIDRDSFENAATVTSGSPDELQQLTITAVNTFECTEALCPKPRGPIPGLAATGAQLGGIASIAAALLAAGAILLIRRRREVSSGPHPGNL</sequence>
<accession>A0A939LU29</accession>
<evidence type="ECO:0000256" key="5">
    <source>
        <dbReference type="SAM" id="Phobius"/>
    </source>
</evidence>
<dbReference type="SUPFAM" id="SSF117074">
    <property type="entry name" value="Hypothetical protein PA1324"/>
    <property type="match status" value="1"/>
</dbReference>
<evidence type="ECO:0000259" key="7">
    <source>
        <dbReference type="Pfam" id="PF17210"/>
    </source>
</evidence>
<evidence type="ECO:0000256" key="2">
    <source>
        <dbReference type="ARBA" id="ARBA00022525"/>
    </source>
</evidence>
<dbReference type="GO" id="GO:0005975">
    <property type="term" value="P:carbohydrate metabolic process"/>
    <property type="evidence" value="ECO:0007669"/>
    <property type="project" value="UniProtKB-ARBA"/>
</dbReference>
<evidence type="ECO:0000256" key="6">
    <source>
        <dbReference type="SAM" id="SignalP"/>
    </source>
</evidence>
<protein>
    <recommendedName>
        <fullName evidence="11">SD-repeat containing protein B domain-containing protein</fullName>
    </recommendedName>
</protein>
<feature type="domain" description="SD-repeat containing protein B" evidence="7">
    <location>
        <begin position="1126"/>
        <end position="1247"/>
    </location>
</feature>
<comment type="caution">
    <text evidence="9">The sequence shown here is derived from an EMBL/GenBank/DDBJ whole genome shotgun (WGS) entry which is preliminary data.</text>
</comment>
<evidence type="ECO:0008006" key="11">
    <source>
        <dbReference type="Google" id="ProtNLM"/>
    </source>
</evidence>
<feature type="compositionally biased region" description="Low complexity" evidence="4">
    <location>
        <begin position="73"/>
        <end position="82"/>
    </location>
</feature>
<proteinExistence type="predicted"/>
<dbReference type="InterPro" id="IPR046022">
    <property type="entry name" value="DUF5979"/>
</dbReference>
<dbReference type="InterPro" id="IPR033764">
    <property type="entry name" value="Sdr_B"/>
</dbReference>
<dbReference type="Pfam" id="PF19407">
    <property type="entry name" value="DUF5979"/>
    <property type="match status" value="4"/>
</dbReference>
<organism evidence="9 10">
    <name type="scientific">Leucobacter ruminantium</name>
    <dbReference type="NCBI Taxonomy" id="1289170"/>
    <lineage>
        <taxon>Bacteria</taxon>
        <taxon>Bacillati</taxon>
        <taxon>Actinomycetota</taxon>
        <taxon>Actinomycetes</taxon>
        <taxon>Micrococcales</taxon>
        <taxon>Microbacteriaceae</taxon>
        <taxon>Leucobacter</taxon>
    </lineage>
</organism>
<feature type="chain" id="PRO_5036976537" description="SD-repeat containing protein B domain-containing protein" evidence="6">
    <location>
        <begin position="38"/>
        <end position="1765"/>
    </location>
</feature>
<keyword evidence="5" id="KW-1133">Transmembrane helix</keyword>
<feature type="domain" description="DUF5979" evidence="8">
    <location>
        <begin position="1590"/>
        <end position="1708"/>
    </location>
</feature>
<comment type="subcellular location">
    <subcellularLocation>
        <location evidence="1">Secreted</location>
    </subcellularLocation>
</comment>
<evidence type="ECO:0000313" key="10">
    <source>
        <dbReference type="Proteomes" id="UP000664398"/>
    </source>
</evidence>
<dbReference type="Proteomes" id="UP000664398">
    <property type="component" value="Unassembled WGS sequence"/>
</dbReference>
<feature type="region of interest" description="Disordered" evidence="4">
    <location>
        <begin position="379"/>
        <end position="423"/>
    </location>
</feature>
<keyword evidence="5" id="KW-0812">Transmembrane</keyword>
<feature type="signal peptide" evidence="6">
    <location>
        <begin position="1"/>
        <end position="37"/>
    </location>
</feature>
<dbReference type="RefSeq" id="WP_208045329.1">
    <property type="nucleotide sequence ID" value="NZ_JAGDYL010000007.1"/>
</dbReference>
<keyword evidence="3 6" id="KW-0732">Signal</keyword>
<feature type="transmembrane region" description="Helical" evidence="5">
    <location>
        <begin position="1731"/>
        <end position="1750"/>
    </location>
</feature>
<gene>
    <name evidence="9" type="ORF">J4H91_05845</name>
</gene>
<dbReference type="EMBL" id="JAGDYL010000007">
    <property type="protein sequence ID" value="MBO1804839.1"/>
    <property type="molecule type" value="Genomic_DNA"/>
</dbReference>
<feature type="domain" description="DUF5979" evidence="8">
    <location>
        <begin position="1360"/>
        <end position="1474"/>
    </location>
</feature>
<dbReference type="Pfam" id="PF17210">
    <property type="entry name" value="SdrD_B"/>
    <property type="match status" value="1"/>
</dbReference>
<dbReference type="Gene3D" id="2.60.40.10">
    <property type="entry name" value="Immunoglobulins"/>
    <property type="match status" value="1"/>
</dbReference>
<keyword evidence="2" id="KW-0964">Secreted</keyword>
<evidence type="ECO:0000259" key="8">
    <source>
        <dbReference type="Pfam" id="PF19407"/>
    </source>
</evidence>
<feature type="domain" description="DUF5979" evidence="8">
    <location>
        <begin position="1482"/>
        <end position="1584"/>
    </location>
</feature>
<evidence type="ECO:0000256" key="4">
    <source>
        <dbReference type="SAM" id="MobiDB-lite"/>
    </source>
</evidence>
<feature type="region of interest" description="Disordered" evidence="4">
    <location>
        <begin position="65"/>
        <end position="110"/>
    </location>
</feature>
<keyword evidence="5" id="KW-0472">Membrane</keyword>
<name>A0A939LU29_9MICO</name>
<reference evidence="9" key="1">
    <citation type="submission" date="2021-03" db="EMBL/GenBank/DDBJ databases">
        <title>Leucobacter chromiisoli sp. nov., isolated from chromium-containing soil of chemical plant.</title>
        <authorList>
            <person name="Xu Z."/>
        </authorList>
    </citation>
    <scope>NUCLEOTIDE SEQUENCE</scope>
    <source>
        <strain evidence="9">A2</strain>
    </source>
</reference>
<dbReference type="InterPro" id="IPR013783">
    <property type="entry name" value="Ig-like_fold"/>
</dbReference>
<evidence type="ECO:0000256" key="3">
    <source>
        <dbReference type="ARBA" id="ARBA00022729"/>
    </source>
</evidence>
<keyword evidence="10" id="KW-1185">Reference proteome</keyword>
<evidence type="ECO:0000313" key="9">
    <source>
        <dbReference type="EMBL" id="MBO1804839.1"/>
    </source>
</evidence>